<dbReference type="Pfam" id="PF01569">
    <property type="entry name" value="PAP2"/>
    <property type="match status" value="1"/>
</dbReference>
<keyword evidence="4" id="KW-1185">Reference proteome</keyword>
<dbReference type="PANTHER" id="PTHR14969">
    <property type="entry name" value="SPHINGOSINE-1-PHOSPHATE PHOSPHOHYDROLASE"/>
    <property type="match status" value="1"/>
</dbReference>
<keyword evidence="1" id="KW-1133">Transmembrane helix</keyword>
<organism evidence="3 4">
    <name type="scientific">Ramlibacter alkalitolerans</name>
    <dbReference type="NCBI Taxonomy" id="2039631"/>
    <lineage>
        <taxon>Bacteria</taxon>
        <taxon>Pseudomonadati</taxon>
        <taxon>Pseudomonadota</taxon>
        <taxon>Betaproteobacteria</taxon>
        <taxon>Burkholderiales</taxon>
        <taxon>Comamonadaceae</taxon>
        <taxon>Ramlibacter</taxon>
    </lineage>
</organism>
<reference evidence="3 4" key="1">
    <citation type="journal article" date="2017" name="Int. J. Syst. Evol. Microbiol.">
        <title>Ramlibacter alkalitolerans sp. nov., alkali-tolerant bacterium isolated from soil of ginseng.</title>
        <authorList>
            <person name="Lee D.H."/>
            <person name="Cha C.J."/>
        </authorList>
    </citation>
    <scope>NUCLEOTIDE SEQUENCE [LARGE SCALE GENOMIC DNA]</scope>
    <source>
        <strain evidence="3 4">KACC 19305</strain>
    </source>
</reference>
<protein>
    <submittedName>
        <fullName evidence="3">Phosphatase PAP2 family protein</fullName>
    </submittedName>
</protein>
<feature type="transmembrane region" description="Helical" evidence="1">
    <location>
        <begin position="53"/>
        <end position="73"/>
    </location>
</feature>
<feature type="transmembrane region" description="Helical" evidence="1">
    <location>
        <begin position="183"/>
        <end position="200"/>
    </location>
</feature>
<keyword evidence="1" id="KW-0812">Transmembrane</keyword>
<gene>
    <name evidence="3" type="ORF">JI746_20865</name>
</gene>
<accession>A0ABS1JTG9</accession>
<dbReference type="SUPFAM" id="SSF48317">
    <property type="entry name" value="Acid phosphatase/Vanadium-dependent haloperoxidase"/>
    <property type="match status" value="1"/>
</dbReference>
<feature type="domain" description="Phosphatidic acid phosphatase type 2/haloperoxidase" evidence="2">
    <location>
        <begin position="80"/>
        <end position="197"/>
    </location>
</feature>
<dbReference type="Gene3D" id="1.20.144.10">
    <property type="entry name" value="Phosphatidic acid phosphatase type 2/haloperoxidase"/>
    <property type="match status" value="1"/>
</dbReference>
<feature type="transmembrane region" description="Helical" evidence="1">
    <location>
        <begin position="244"/>
        <end position="263"/>
    </location>
</feature>
<feature type="transmembrane region" description="Helical" evidence="1">
    <location>
        <begin position="12"/>
        <end position="33"/>
    </location>
</feature>
<feature type="transmembrane region" description="Helical" evidence="1">
    <location>
        <begin position="158"/>
        <end position="177"/>
    </location>
</feature>
<dbReference type="EMBL" id="JAEQND010000012">
    <property type="protein sequence ID" value="MBL0427579.1"/>
    <property type="molecule type" value="Genomic_DNA"/>
</dbReference>
<dbReference type="Proteomes" id="UP000622707">
    <property type="component" value="Unassembled WGS sequence"/>
</dbReference>
<evidence type="ECO:0000313" key="4">
    <source>
        <dbReference type="Proteomes" id="UP000622707"/>
    </source>
</evidence>
<proteinExistence type="predicted"/>
<dbReference type="InterPro" id="IPR036938">
    <property type="entry name" value="PAP2/HPO_sf"/>
</dbReference>
<comment type="caution">
    <text evidence="3">The sequence shown here is derived from an EMBL/GenBank/DDBJ whole genome shotgun (WGS) entry which is preliminary data.</text>
</comment>
<feature type="transmembrane region" description="Helical" evidence="1">
    <location>
        <begin position="132"/>
        <end position="151"/>
    </location>
</feature>
<evidence type="ECO:0000256" key="1">
    <source>
        <dbReference type="SAM" id="Phobius"/>
    </source>
</evidence>
<feature type="transmembrane region" description="Helical" evidence="1">
    <location>
        <begin position="80"/>
        <end position="98"/>
    </location>
</feature>
<dbReference type="InterPro" id="IPR000326">
    <property type="entry name" value="PAP2/HPO"/>
</dbReference>
<sequence length="285" mass="29439">MSTLQVSPRRALAWLGGAGLVLVLAGIAVHFAGADPALLLRAHASAPTAFDTVLWSCLTVLALGWCALIVVLAADRGAGWLAALLLPVFIVGGLLTHVTKWLLAVPRPAASGLLPQMHVIGETFRGSVSMPSGHSVTAAAMAALLCLVVPGRRPAWRALLLAGAALMAASRVVVGAHWPSDTLVGFGLGLLSVALCLAAVQSGPGQRLHQGLARRIRTRAGQRCVAVVEVLGAVGLLAERTGYPAARMMVIAVAVLACASAAWRWRATRAARPFPALPDAPAERT</sequence>
<evidence type="ECO:0000313" key="3">
    <source>
        <dbReference type="EMBL" id="MBL0427579.1"/>
    </source>
</evidence>
<dbReference type="PANTHER" id="PTHR14969:SF13">
    <property type="entry name" value="AT30094P"/>
    <property type="match status" value="1"/>
</dbReference>
<name>A0ABS1JTG9_9BURK</name>
<dbReference type="SMART" id="SM00014">
    <property type="entry name" value="acidPPc"/>
    <property type="match status" value="1"/>
</dbReference>
<evidence type="ECO:0000259" key="2">
    <source>
        <dbReference type="SMART" id="SM00014"/>
    </source>
</evidence>
<dbReference type="RefSeq" id="WP_201692208.1">
    <property type="nucleotide sequence ID" value="NZ_JAEQND010000012.1"/>
</dbReference>
<feature type="transmembrane region" description="Helical" evidence="1">
    <location>
        <begin position="220"/>
        <end position="238"/>
    </location>
</feature>
<keyword evidence="1" id="KW-0472">Membrane</keyword>